<dbReference type="PROSITE" id="PS52029">
    <property type="entry name" value="LD_TPASE"/>
    <property type="match status" value="1"/>
</dbReference>
<evidence type="ECO:0000256" key="3">
    <source>
        <dbReference type="ARBA" id="ARBA00022679"/>
    </source>
</evidence>
<evidence type="ECO:0000256" key="7">
    <source>
        <dbReference type="PROSITE-ProRule" id="PRU01373"/>
    </source>
</evidence>
<evidence type="ECO:0000256" key="6">
    <source>
        <dbReference type="ARBA" id="ARBA00023316"/>
    </source>
</evidence>
<feature type="active site" description="Proton donor/acceptor" evidence="7">
    <location>
        <position position="429"/>
    </location>
</feature>
<dbReference type="PANTHER" id="PTHR41533:SF2">
    <property type="entry name" value="BLR7131 PROTEIN"/>
    <property type="match status" value="1"/>
</dbReference>
<dbReference type="RefSeq" id="WP_082386579.1">
    <property type="nucleotide sequence ID" value="NZ_JACIEQ010000002.1"/>
</dbReference>
<dbReference type="Gene3D" id="1.10.101.10">
    <property type="entry name" value="PGBD-like superfamily/PGBD"/>
    <property type="match status" value="1"/>
</dbReference>
<dbReference type="InterPro" id="IPR045380">
    <property type="entry name" value="LD_TPept_scaffold_dom"/>
</dbReference>
<gene>
    <name evidence="9" type="ORF">GGR17_001907</name>
</gene>
<dbReference type="GO" id="GO:0071555">
    <property type="term" value="P:cell wall organization"/>
    <property type="evidence" value="ECO:0007669"/>
    <property type="project" value="UniProtKB-UniRule"/>
</dbReference>
<accession>A0A840CF15</accession>
<dbReference type="InterPro" id="IPR036365">
    <property type="entry name" value="PGBD-like_sf"/>
</dbReference>
<keyword evidence="5 7" id="KW-0573">Peptidoglycan synthesis</keyword>
<evidence type="ECO:0000313" key="10">
    <source>
        <dbReference type="Proteomes" id="UP000585681"/>
    </source>
</evidence>
<dbReference type="Gene3D" id="2.40.440.10">
    <property type="entry name" value="L,D-transpeptidase catalytic domain-like"/>
    <property type="match status" value="1"/>
</dbReference>
<dbReference type="SUPFAM" id="SSF47090">
    <property type="entry name" value="PGBD-like"/>
    <property type="match status" value="1"/>
</dbReference>
<dbReference type="SUPFAM" id="SSF141523">
    <property type="entry name" value="L,D-transpeptidase catalytic domain-like"/>
    <property type="match status" value="1"/>
</dbReference>
<sequence length="537" mass="59993">MVIVAARPVFVRVLALLAFVLVSSGGLAVSAVAQSAGFKIAVAESAASDKDLAEFYRARDYKPLWTSSADRARRTAFLKALSGAADHGLPVKRYDGDQLAALFRSARTDQDRGRAEVEASRMFVQYAQDIQTGVLTPSAVDDDIKRRPPRRDRLAQLVAFSKSSPRGYLRNLTPKSPEYNRLLAEKLRLERVLGQGGWGAEVPGTGALKPGENGARVVALRDRLIAMGYLKRTATQTYDATLQKAVQAFQLDHGLFADGVAGEVTLKEINQPASLRLQQVIVAMERERWMGDDRGGRHVLVNITDYHARIMENDKVLFQTRSVVGQNSDDRRTPEFSDVMDHMIINPTWNVPRSIATKEYLPLLKKNPHAVNHLRLINASGQVVSRSAVDFSQFNERNFPFNMKEPPSQGNALGLVKFMFPNPYNIYLHDTPQKSLFAREARAFSHGCIRLNDPFDFAYALLDGQVADPEAFFHEKLETRRETQVNLARPLPVHIIYRTAQTQPKGRVQFRRDVYGRDARIFAALNQAGVALRAVRG</sequence>
<evidence type="ECO:0000256" key="4">
    <source>
        <dbReference type="ARBA" id="ARBA00022960"/>
    </source>
</evidence>
<dbReference type="GO" id="GO:0009252">
    <property type="term" value="P:peptidoglycan biosynthetic process"/>
    <property type="evidence" value="ECO:0007669"/>
    <property type="project" value="UniProtKB-UniPathway"/>
</dbReference>
<evidence type="ECO:0000313" key="9">
    <source>
        <dbReference type="EMBL" id="MBB4022098.1"/>
    </source>
</evidence>
<evidence type="ECO:0000256" key="5">
    <source>
        <dbReference type="ARBA" id="ARBA00022984"/>
    </source>
</evidence>
<dbReference type="PANTHER" id="PTHR41533">
    <property type="entry name" value="L,D-TRANSPEPTIDASE HI_1667-RELATED"/>
    <property type="match status" value="1"/>
</dbReference>
<dbReference type="UniPathway" id="UPA00219"/>
<dbReference type="CDD" id="cd16913">
    <property type="entry name" value="YkuD_like"/>
    <property type="match status" value="1"/>
</dbReference>
<dbReference type="InterPro" id="IPR036366">
    <property type="entry name" value="PGBDSf"/>
</dbReference>
<comment type="caution">
    <text evidence="9">The sequence shown here is derived from an EMBL/GenBank/DDBJ whole genome shotgun (WGS) entry which is preliminary data.</text>
</comment>
<keyword evidence="4 7" id="KW-0133">Cell shape</keyword>
<feature type="domain" description="L,D-TPase catalytic" evidence="8">
    <location>
        <begin position="297"/>
        <end position="488"/>
    </location>
</feature>
<keyword evidence="10" id="KW-1185">Reference proteome</keyword>
<proteinExistence type="inferred from homology"/>
<evidence type="ECO:0000256" key="1">
    <source>
        <dbReference type="ARBA" id="ARBA00004752"/>
    </source>
</evidence>
<feature type="active site" description="Nucleophile" evidence="7">
    <location>
        <position position="448"/>
    </location>
</feature>
<dbReference type="GO" id="GO:0004180">
    <property type="term" value="F:carboxypeptidase activity"/>
    <property type="evidence" value="ECO:0007669"/>
    <property type="project" value="UniProtKB-ARBA"/>
</dbReference>
<dbReference type="EMBL" id="JACIEQ010000002">
    <property type="protein sequence ID" value="MBB4022098.1"/>
    <property type="molecule type" value="Genomic_DNA"/>
</dbReference>
<dbReference type="InterPro" id="IPR052905">
    <property type="entry name" value="LD-transpeptidase_YkuD-like"/>
</dbReference>
<organism evidence="9 10">
    <name type="scientific">Actibacterium naphthalenivorans</name>
    <dbReference type="NCBI Taxonomy" id="1614693"/>
    <lineage>
        <taxon>Bacteria</taxon>
        <taxon>Pseudomonadati</taxon>
        <taxon>Pseudomonadota</taxon>
        <taxon>Alphaproteobacteria</taxon>
        <taxon>Rhodobacterales</taxon>
        <taxon>Roseobacteraceae</taxon>
        <taxon>Actibacterium</taxon>
    </lineage>
</organism>
<evidence type="ECO:0000259" key="8">
    <source>
        <dbReference type="PROSITE" id="PS52029"/>
    </source>
</evidence>
<dbReference type="GO" id="GO:0008360">
    <property type="term" value="P:regulation of cell shape"/>
    <property type="evidence" value="ECO:0007669"/>
    <property type="project" value="UniProtKB-UniRule"/>
</dbReference>
<dbReference type="Pfam" id="PF20142">
    <property type="entry name" value="Scaffold"/>
    <property type="match status" value="1"/>
</dbReference>
<dbReference type="InterPro" id="IPR002477">
    <property type="entry name" value="Peptidoglycan-bd-like"/>
</dbReference>
<name>A0A840CF15_9RHOB</name>
<dbReference type="Pfam" id="PF01471">
    <property type="entry name" value="PG_binding_1"/>
    <property type="match status" value="1"/>
</dbReference>
<dbReference type="InterPro" id="IPR038063">
    <property type="entry name" value="Transpep_catalytic_dom"/>
</dbReference>
<dbReference type="Proteomes" id="UP000585681">
    <property type="component" value="Unassembled WGS sequence"/>
</dbReference>
<keyword evidence="6 7" id="KW-0961">Cell wall biogenesis/degradation</keyword>
<comment type="pathway">
    <text evidence="1 7">Cell wall biogenesis; peptidoglycan biosynthesis.</text>
</comment>
<dbReference type="InterPro" id="IPR005490">
    <property type="entry name" value="LD_TPept_cat_dom"/>
</dbReference>
<comment type="similarity">
    <text evidence="2">Belongs to the YkuD family.</text>
</comment>
<dbReference type="Pfam" id="PF03734">
    <property type="entry name" value="YkuD"/>
    <property type="match status" value="1"/>
</dbReference>
<reference evidence="9" key="1">
    <citation type="submission" date="2020-08" db="EMBL/GenBank/DDBJ databases">
        <title>Genomic Encyclopedia of Type Strains, Phase IV (KMG-IV): sequencing the most valuable type-strain genomes for metagenomic binning, comparative biology and taxonomic classification.</title>
        <authorList>
            <person name="Goeker M."/>
        </authorList>
    </citation>
    <scope>NUCLEOTIDE SEQUENCE [LARGE SCALE GENOMIC DNA]</scope>
    <source>
        <strain evidence="9">DSM 105040</strain>
    </source>
</reference>
<dbReference type="GO" id="GO:0016740">
    <property type="term" value="F:transferase activity"/>
    <property type="evidence" value="ECO:0007669"/>
    <property type="project" value="UniProtKB-KW"/>
</dbReference>
<keyword evidence="3" id="KW-0808">Transferase</keyword>
<protein>
    <submittedName>
        <fullName evidence="9">Murein L,D-transpeptidase YcbB/YkuD</fullName>
    </submittedName>
</protein>
<dbReference type="AlphaFoldDB" id="A0A840CF15"/>
<evidence type="ECO:0000256" key="2">
    <source>
        <dbReference type="ARBA" id="ARBA00005992"/>
    </source>
</evidence>